<accession>B4FEX3</accession>
<evidence type="ECO:0000256" key="4">
    <source>
        <dbReference type="ARBA" id="ARBA00022821"/>
    </source>
</evidence>
<protein>
    <recommendedName>
        <fullName evidence="11">MLO-like protein</fullName>
    </recommendedName>
</protein>
<evidence type="ECO:0000256" key="5">
    <source>
        <dbReference type="ARBA" id="ARBA00022989"/>
    </source>
</evidence>
<dbReference type="GO" id="GO:0006952">
    <property type="term" value="P:defense response"/>
    <property type="evidence" value="ECO:0007669"/>
    <property type="project" value="UniProtKB-KW"/>
</dbReference>
<feature type="transmembrane region" description="Helical" evidence="9">
    <location>
        <begin position="12"/>
        <end position="37"/>
    </location>
</feature>
<dbReference type="Pfam" id="PF03094">
    <property type="entry name" value="Mlo"/>
    <property type="match status" value="1"/>
</dbReference>
<evidence type="ECO:0000256" key="6">
    <source>
        <dbReference type="ARBA" id="ARBA00023136"/>
    </source>
</evidence>
<evidence type="ECO:0000313" key="10">
    <source>
        <dbReference type="EMBL" id="ACF80666.1"/>
    </source>
</evidence>
<dbReference type="AlphaFoldDB" id="B4FEX3"/>
<evidence type="ECO:0000256" key="3">
    <source>
        <dbReference type="ARBA" id="ARBA00022692"/>
    </source>
</evidence>
<comment type="similarity">
    <text evidence="2">Belongs to the MLO family.</text>
</comment>
<sequence>MDSCFNDSEEFVFARLCLGVVVQVLCSYVTLPLYALVSQMGSTMKQSIFDEQTSKALKNWRAGAKKKAPTGSKHGGGSPTAAGSPTKADGDA</sequence>
<keyword evidence="7" id="KW-0568">Pathogenesis-related protein</keyword>
<evidence type="ECO:0000256" key="1">
    <source>
        <dbReference type="ARBA" id="ARBA00004141"/>
    </source>
</evidence>
<keyword evidence="3 9" id="KW-0812">Transmembrane</keyword>
<organism evidence="10">
    <name type="scientific">Zea mays</name>
    <name type="common">Maize</name>
    <dbReference type="NCBI Taxonomy" id="4577"/>
    <lineage>
        <taxon>Eukaryota</taxon>
        <taxon>Viridiplantae</taxon>
        <taxon>Streptophyta</taxon>
        <taxon>Embryophyta</taxon>
        <taxon>Tracheophyta</taxon>
        <taxon>Spermatophyta</taxon>
        <taxon>Magnoliopsida</taxon>
        <taxon>Liliopsida</taxon>
        <taxon>Poales</taxon>
        <taxon>Poaceae</taxon>
        <taxon>PACMAD clade</taxon>
        <taxon>Panicoideae</taxon>
        <taxon>Andropogonodae</taxon>
        <taxon>Andropogoneae</taxon>
        <taxon>Tripsacinae</taxon>
        <taxon>Zea</taxon>
    </lineage>
</organism>
<name>B4FEX3_MAIZE</name>
<evidence type="ECO:0000256" key="8">
    <source>
        <dbReference type="SAM" id="MobiDB-lite"/>
    </source>
</evidence>
<keyword evidence="5 9" id="KW-1133">Transmembrane helix</keyword>
<dbReference type="PANTHER" id="PTHR31942:SF131">
    <property type="entry name" value="OS05G0183566 PROTEIN"/>
    <property type="match status" value="1"/>
</dbReference>
<keyword evidence="4" id="KW-0611">Plant defense</keyword>
<evidence type="ECO:0000256" key="2">
    <source>
        <dbReference type="ARBA" id="ARBA00006574"/>
    </source>
</evidence>
<dbReference type="InterPro" id="IPR004326">
    <property type="entry name" value="Mlo"/>
</dbReference>
<evidence type="ECO:0008006" key="11">
    <source>
        <dbReference type="Google" id="ProtNLM"/>
    </source>
</evidence>
<proteinExistence type="evidence at transcript level"/>
<keyword evidence="6 9" id="KW-0472">Membrane</keyword>
<evidence type="ECO:0000256" key="7">
    <source>
        <dbReference type="ARBA" id="ARBA00023265"/>
    </source>
</evidence>
<reference evidence="10" key="1">
    <citation type="journal article" date="2009" name="PLoS Genet.">
        <title>Sequencing, mapping, and analysis of 27,455 maize full-length cDNAs.</title>
        <authorList>
            <person name="Soderlund C."/>
            <person name="Descour A."/>
            <person name="Kudrna D."/>
            <person name="Bomhoff M."/>
            <person name="Boyd L."/>
            <person name="Currie J."/>
            <person name="Angelova A."/>
            <person name="Collura K."/>
            <person name="Wissotski M."/>
            <person name="Ashley E."/>
            <person name="Morrow D."/>
            <person name="Fernandes J."/>
            <person name="Walbot V."/>
            <person name="Yu Y."/>
        </authorList>
    </citation>
    <scope>NUCLEOTIDE SEQUENCE</scope>
    <source>
        <strain evidence="10">B73</strain>
    </source>
</reference>
<comment type="subcellular location">
    <subcellularLocation>
        <location evidence="1">Membrane</location>
        <topology evidence="1">Multi-pass membrane protein</topology>
    </subcellularLocation>
</comment>
<dbReference type="PANTHER" id="PTHR31942">
    <property type="entry name" value="MLO-LIKE PROTEIN 1"/>
    <property type="match status" value="1"/>
</dbReference>
<evidence type="ECO:0000256" key="9">
    <source>
        <dbReference type="SAM" id="Phobius"/>
    </source>
</evidence>
<dbReference type="EMBL" id="BT035661">
    <property type="protein sequence ID" value="ACF80666.1"/>
    <property type="molecule type" value="mRNA"/>
</dbReference>
<feature type="region of interest" description="Disordered" evidence="8">
    <location>
        <begin position="60"/>
        <end position="92"/>
    </location>
</feature>
<dbReference type="GO" id="GO:0016020">
    <property type="term" value="C:membrane"/>
    <property type="evidence" value="ECO:0007669"/>
    <property type="project" value="UniProtKB-SubCell"/>
</dbReference>